<feature type="coiled-coil region" evidence="1">
    <location>
        <begin position="889"/>
        <end position="1058"/>
    </location>
</feature>
<dbReference type="EMBL" id="JAULSV010000001">
    <property type="protein sequence ID" value="KAK0655941.1"/>
    <property type="molecule type" value="Genomic_DNA"/>
</dbReference>
<feature type="transmembrane region" description="Helical" evidence="3">
    <location>
        <begin position="1325"/>
        <end position="1347"/>
    </location>
</feature>
<evidence type="ECO:0000313" key="5">
    <source>
        <dbReference type="Proteomes" id="UP001174936"/>
    </source>
</evidence>
<feature type="coiled-coil region" evidence="1">
    <location>
        <begin position="751"/>
        <end position="812"/>
    </location>
</feature>
<feature type="region of interest" description="Disordered" evidence="2">
    <location>
        <begin position="132"/>
        <end position="174"/>
    </location>
</feature>
<comment type="caution">
    <text evidence="4">The sequence shown here is derived from an EMBL/GenBank/DDBJ whole genome shotgun (WGS) entry which is preliminary data.</text>
</comment>
<organism evidence="4 5">
    <name type="scientific">Cercophora newfieldiana</name>
    <dbReference type="NCBI Taxonomy" id="92897"/>
    <lineage>
        <taxon>Eukaryota</taxon>
        <taxon>Fungi</taxon>
        <taxon>Dikarya</taxon>
        <taxon>Ascomycota</taxon>
        <taxon>Pezizomycotina</taxon>
        <taxon>Sordariomycetes</taxon>
        <taxon>Sordariomycetidae</taxon>
        <taxon>Sordariales</taxon>
        <taxon>Lasiosphaeriaceae</taxon>
        <taxon>Cercophora</taxon>
    </lineage>
</organism>
<feature type="region of interest" description="Disordered" evidence="2">
    <location>
        <begin position="197"/>
        <end position="275"/>
    </location>
</feature>
<proteinExistence type="predicted"/>
<feature type="transmembrane region" description="Helical" evidence="3">
    <location>
        <begin position="1235"/>
        <end position="1256"/>
    </location>
</feature>
<evidence type="ECO:0000256" key="1">
    <source>
        <dbReference type="SAM" id="Coils"/>
    </source>
</evidence>
<evidence type="ECO:0000313" key="4">
    <source>
        <dbReference type="EMBL" id="KAK0655941.1"/>
    </source>
</evidence>
<feature type="transmembrane region" description="Helical" evidence="3">
    <location>
        <begin position="1263"/>
        <end position="1286"/>
    </location>
</feature>
<dbReference type="Proteomes" id="UP001174936">
    <property type="component" value="Unassembled WGS sequence"/>
</dbReference>
<evidence type="ECO:0000256" key="3">
    <source>
        <dbReference type="SAM" id="Phobius"/>
    </source>
</evidence>
<accession>A0AA40CYB8</accession>
<keyword evidence="5" id="KW-1185">Reference proteome</keyword>
<keyword evidence="3" id="KW-1133">Transmembrane helix</keyword>
<name>A0AA40CYB8_9PEZI</name>
<feature type="coiled-coil region" evidence="1">
    <location>
        <begin position="562"/>
        <end position="631"/>
    </location>
</feature>
<protein>
    <submittedName>
        <fullName evidence="4">Uncharacterized protein</fullName>
    </submittedName>
</protein>
<keyword evidence="3" id="KW-0472">Membrane</keyword>
<feature type="region of interest" description="Disordered" evidence="2">
    <location>
        <begin position="459"/>
        <end position="487"/>
    </location>
</feature>
<feature type="compositionally biased region" description="Acidic residues" evidence="2">
    <location>
        <begin position="200"/>
        <end position="238"/>
    </location>
</feature>
<sequence length="1428" mass="162555">MCLFPEIFLVTSLTHCHGYVFELCRQSGCFFYHDPLPFRFMRNHLSQPSLYPTDRAQRHQENTKTRLLGSQAVNFLTQQSAEYSAQSAYVATMSDDTQEDAQLELVPSAANTDSADEDSMISQRTQLVELYSGQPPADIPPPSVPSHDNGSLPTGGSGEGEPTASDGSQEGESLSVGEAFGSFPADSQLVHQGDEVLSYSDDEDDEEDNREDDREDDREDEEDEEAFFSFSDGEDGYDSEGPLAYVPYPYDDPPPWNEDEHWSESEAGVPSTDSDDYRVPELGWFHDEGRLPRTEIQKAYTVKFPIGHVGQREDGISGYIPPQRRQERSWLDYRKGITVPPSVGMLENIEGARELWDMARRLGEADLLERIVSYYDHAMDANLQVADALLLAHKQIRHDTVWIRGVDRFFQAMEGADPESARGIQLILARAVLANSKLRDQIDMLRQGIDPDTMEFAVPKRREQHQNSPAETPKLEPSGASSEQDAAENAVTWSQITAEDRVKELEAAIEVYSSQWWTLQGADHELREQIAAVFRDTKTAPEDNSGDLVASLQDGNVPQDIVNLVRKKVTALRERATQAETRATELQKEKEDLQRDLDDENAHARMIEGIAEKYEKRIRNYQREAKRLKAKVGIPIDHQFQKFVKAVKDAAGAAGAPQKDKEGRTAVERAIEALISALQKIGDLSLPAGPSKFARLAMGGHIADAKRQADYIKTCVLGLLGEVAKSQTMDTMQAKEMVKYMAENRRLNDELIGRMHQNSDLKEEIRELERKLLVLTRFQKEADPWKSRIQELEKADAARKETMAKYEEILARIPVDAAVAFTDEQLQHLIEFLPTVSAYYEEQGHLDNAIARAQDIVASDNAMFNEMIAHLVKAFGEQALRQEMCNADMRRTRDRMDVLEMQAKRLKSDKNFLVLDHAKLDKEREQVKAMADAQKAEIEAADQEMRRQQDEAAQQVNQTARELAEQVEAVRKLKEETKAVAQEKKENYKEMVAQLEAKQKQAEEEIEKMKQKLARQAEANDRAAKRLEENRERLEHERETERREIDRWIERQKELIKKRDELLRCEQELAAITEAVKKDRIIARAKMTRLRLDLASMASRLASDIERKKLFAAKTTAKEVEEMREELEKEARHPQVCFCWLLKFFLPDVHKSIIACEVHPPKPRRRATQGRPLGLRPQMLSDLLARAETPSDSSVSSFFDDESGPEIGPKPGPFPDTSPAMSHGHGHGHSALASIWPYLCQLLTSSVWLVLLFLLQARNFYDLFWFSAIVIAGFPLYLFRVALYLVHTNYRRTRRSLPDFLRRILPLAGKYREPPEFWLLKTPEASAIVGIVVMTWFALTVLAAQAVDVERKIWIGKNDWRGAYLRDIGEVSPYPGWWPVEVDFRLAIEPVLGPAIELVHFLLFEMKKGSKWHKAFANRALEVVRGWM</sequence>
<feature type="region of interest" description="Disordered" evidence="2">
    <location>
        <begin position="1188"/>
        <end position="1222"/>
    </location>
</feature>
<keyword evidence="1" id="KW-0175">Coiled coil</keyword>
<gene>
    <name evidence="4" type="ORF">B0T16DRAFT_23422</name>
</gene>
<evidence type="ECO:0000256" key="2">
    <source>
        <dbReference type="SAM" id="MobiDB-lite"/>
    </source>
</evidence>
<keyword evidence="3" id="KW-0812">Transmembrane</keyword>
<reference evidence="4" key="1">
    <citation type="submission" date="2023-06" db="EMBL/GenBank/DDBJ databases">
        <title>Genome-scale phylogeny and comparative genomics of the fungal order Sordariales.</title>
        <authorList>
            <consortium name="Lawrence Berkeley National Laboratory"/>
            <person name="Hensen N."/>
            <person name="Bonometti L."/>
            <person name="Westerberg I."/>
            <person name="Brannstrom I.O."/>
            <person name="Guillou S."/>
            <person name="Cros-Aarteil S."/>
            <person name="Calhoun S."/>
            <person name="Haridas S."/>
            <person name="Kuo A."/>
            <person name="Mondo S."/>
            <person name="Pangilinan J."/>
            <person name="Riley R."/>
            <person name="Labutti K."/>
            <person name="Andreopoulos B."/>
            <person name="Lipzen A."/>
            <person name="Chen C."/>
            <person name="Yanf M."/>
            <person name="Daum C."/>
            <person name="Ng V."/>
            <person name="Clum A."/>
            <person name="Steindorff A."/>
            <person name="Ohm R."/>
            <person name="Martin F."/>
            <person name="Silar P."/>
            <person name="Natvig D."/>
            <person name="Lalanne C."/>
            <person name="Gautier V."/>
            <person name="Ament-Velasquez S.L."/>
            <person name="Kruys A."/>
            <person name="Hutchinson M.I."/>
            <person name="Powell A.J."/>
            <person name="Barry K."/>
            <person name="Miller A.N."/>
            <person name="Grigoriev I.V."/>
            <person name="Debuchy R."/>
            <person name="Gladieux P."/>
            <person name="Thoren M.H."/>
            <person name="Johannesson H."/>
        </authorList>
    </citation>
    <scope>NUCLEOTIDE SEQUENCE</scope>
    <source>
        <strain evidence="4">SMH2532-1</strain>
    </source>
</reference>